<dbReference type="CDD" id="cd11386">
    <property type="entry name" value="MCP_signal"/>
    <property type="match status" value="1"/>
</dbReference>
<protein>
    <submittedName>
        <fullName evidence="7">Methyl-accepting chemotaxis protein</fullName>
    </submittedName>
</protein>
<keyword evidence="4" id="KW-1133">Transmembrane helix</keyword>
<dbReference type="CDD" id="cd06225">
    <property type="entry name" value="HAMP"/>
    <property type="match status" value="1"/>
</dbReference>
<comment type="similarity">
    <text evidence="2">Belongs to the methyl-accepting chemotaxis (MCP) protein family.</text>
</comment>
<gene>
    <name evidence="7" type="ORF">SpAn4DRAFT_0167</name>
</gene>
<evidence type="ECO:0000259" key="6">
    <source>
        <dbReference type="PROSITE" id="PS50885"/>
    </source>
</evidence>
<dbReference type="Gene3D" id="1.10.287.950">
    <property type="entry name" value="Methyl-accepting chemotaxis protein"/>
    <property type="match status" value="1"/>
</dbReference>
<dbReference type="InterPro" id="IPR004090">
    <property type="entry name" value="Chemotax_Me-accpt_rcpt"/>
</dbReference>
<feature type="domain" description="Methyl-accepting transducer" evidence="5">
    <location>
        <begin position="284"/>
        <end position="520"/>
    </location>
</feature>
<proteinExistence type="inferred from homology"/>
<evidence type="ECO:0000313" key="8">
    <source>
        <dbReference type="Proteomes" id="UP000049855"/>
    </source>
</evidence>
<dbReference type="SMART" id="SM00283">
    <property type="entry name" value="MA"/>
    <property type="match status" value="1"/>
</dbReference>
<dbReference type="GO" id="GO:0004888">
    <property type="term" value="F:transmembrane signaling receptor activity"/>
    <property type="evidence" value="ECO:0007669"/>
    <property type="project" value="InterPro"/>
</dbReference>
<dbReference type="InterPro" id="IPR024478">
    <property type="entry name" value="HlyB_4HB_MCP"/>
</dbReference>
<name>A0A0U1L2D9_9FIRM</name>
<organism evidence="7 8">
    <name type="scientific">Sporomusa ovata</name>
    <dbReference type="NCBI Taxonomy" id="2378"/>
    <lineage>
        <taxon>Bacteria</taxon>
        <taxon>Bacillati</taxon>
        <taxon>Bacillota</taxon>
        <taxon>Negativicutes</taxon>
        <taxon>Selenomonadales</taxon>
        <taxon>Sporomusaceae</taxon>
        <taxon>Sporomusa</taxon>
    </lineage>
</organism>
<dbReference type="SUPFAM" id="SSF58104">
    <property type="entry name" value="Methyl-accepting chemotaxis protein (MCP) signaling domain"/>
    <property type="match status" value="1"/>
</dbReference>
<dbReference type="Gene3D" id="6.10.340.10">
    <property type="match status" value="1"/>
</dbReference>
<dbReference type="EMBL" id="CTRP01000014">
    <property type="protein sequence ID" value="CQR73705.1"/>
    <property type="molecule type" value="Genomic_DNA"/>
</dbReference>
<dbReference type="Pfam" id="PF00672">
    <property type="entry name" value="HAMP"/>
    <property type="match status" value="1"/>
</dbReference>
<evidence type="ECO:0000256" key="4">
    <source>
        <dbReference type="SAM" id="Phobius"/>
    </source>
</evidence>
<sequence>MFKNLNTATKIISLIIIMAIGMGLIGVTGFYFNQKANTDMTKIYEDNLLPIKWINSFRVNSKAGEAITVQLILLNNGKAKEQEFTQQFVKLKDENDSIMANYEKVNLDLSEREKISQIKEALNLYRIERQKSLDIASTGRKLDAYEYYRNYALPHLNTMNKLCDEVAENDAKTADAINIQNDLDFAFANKMLICIPLLSMILALGLGWWVATIISKPLTAVVANVQEISNGNLNVQDIGFDSKDEVGQLTKAVNSMAENLRILIKNVAQTAEQLAASSEQLTASAEQSAQAATQVASTIAEVASGAEKQSKAIDDTSSTINHLSANVQQAAADSSVVASNTNKTAETAQNGLGAIAKANEQMSSIEKTVNNSAIVVAKLGERSKEIGQIVDVISGIAGQTNLLALNAAIEAARAGEQGRGFAVVAEEVRKLAEQSQEAAKQIAGLIGEIQLETDSAVATMTDGTKEVKRGTEVVTLAGQSFDNIASLVMGVSEQVKEISTNMQQMATGSQHIVLAVNKIDTISREALGHTQTVSAATEEQSASMEEIAASSQSLAKMAEKLQHEIRKFKI</sequence>
<evidence type="ECO:0000256" key="2">
    <source>
        <dbReference type="ARBA" id="ARBA00029447"/>
    </source>
</evidence>
<dbReference type="SMART" id="SM00304">
    <property type="entry name" value="HAMP"/>
    <property type="match status" value="1"/>
</dbReference>
<keyword evidence="1 3" id="KW-0807">Transducer</keyword>
<keyword evidence="4" id="KW-0472">Membrane</keyword>
<dbReference type="GO" id="GO:0016020">
    <property type="term" value="C:membrane"/>
    <property type="evidence" value="ECO:0007669"/>
    <property type="project" value="InterPro"/>
</dbReference>
<evidence type="ECO:0000313" key="7">
    <source>
        <dbReference type="EMBL" id="CQR73705.1"/>
    </source>
</evidence>
<dbReference type="Proteomes" id="UP000049855">
    <property type="component" value="Unassembled WGS sequence"/>
</dbReference>
<dbReference type="RefSeq" id="WP_021170972.1">
    <property type="nucleotide sequence ID" value="NZ_CTRP01000014.1"/>
</dbReference>
<evidence type="ECO:0000256" key="3">
    <source>
        <dbReference type="PROSITE-ProRule" id="PRU00284"/>
    </source>
</evidence>
<dbReference type="Pfam" id="PF00015">
    <property type="entry name" value="MCPsignal"/>
    <property type="match status" value="1"/>
</dbReference>
<dbReference type="PRINTS" id="PR00260">
    <property type="entry name" value="CHEMTRNSDUCR"/>
</dbReference>
<evidence type="ECO:0000259" key="5">
    <source>
        <dbReference type="PROSITE" id="PS50111"/>
    </source>
</evidence>
<feature type="transmembrane region" description="Helical" evidence="4">
    <location>
        <begin position="191"/>
        <end position="211"/>
    </location>
</feature>
<dbReference type="PANTHER" id="PTHR32089">
    <property type="entry name" value="METHYL-ACCEPTING CHEMOTAXIS PROTEIN MCPB"/>
    <property type="match status" value="1"/>
</dbReference>
<dbReference type="PROSITE" id="PS50111">
    <property type="entry name" value="CHEMOTAXIS_TRANSDUC_2"/>
    <property type="match status" value="1"/>
</dbReference>
<dbReference type="GO" id="GO:0007165">
    <property type="term" value="P:signal transduction"/>
    <property type="evidence" value="ECO:0007669"/>
    <property type="project" value="UniProtKB-KW"/>
</dbReference>
<dbReference type="AlphaFoldDB" id="A0A0U1L2D9"/>
<dbReference type="PANTHER" id="PTHR32089:SF112">
    <property type="entry name" value="LYSOZYME-LIKE PROTEIN-RELATED"/>
    <property type="match status" value="1"/>
</dbReference>
<keyword evidence="4" id="KW-0812">Transmembrane</keyword>
<dbReference type="PROSITE" id="PS50885">
    <property type="entry name" value="HAMP"/>
    <property type="match status" value="1"/>
</dbReference>
<dbReference type="InterPro" id="IPR003660">
    <property type="entry name" value="HAMP_dom"/>
</dbReference>
<keyword evidence="8" id="KW-1185">Reference proteome</keyword>
<feature type="domain" description="HAMP" evidence="6">
    <location>
        <begin position="212"/>
        <end position="265"/>
    </location>
</feature>
<reference evidence="8" key="1">
    <citation type="submission" date="2015-03" db="EMBL/GenBank/DDBJ databases">
        <authorList>
            <person name="Nijsse Bart"/>
        </authorList>
    </citation>
    <scope>NUCLEOTIDE SEQUENCE [LARGE SCALE GENOMIC DNA]</scope>
</reference>
<accession>A0A0U1L2D9</accession>
<feature type="transmembrane region" description="Helical" evidence="4">
    <location>
        <begin position="12"/>
        <end position="32"/>
    </location>
</feature>
<dbReference type="Pfam" id="PF12729">
    <property type="entry name" value="4HB_MCP_1"/>
    <property type="match status" value="1"/>
</dbReference>
<evidence type="ECO:0000256" key="1">
    <source>
        <dbReference type="ARBA" id="ARBA00023224"/>
    </source>
</evidence>
<dbReference type="GO" id="GO:0006935">
    <property type="term" value="P:chemotaxis"/>
    <property type="evidence" value="ECO:0007669"/>
    <property type="project" value="InterPro"/>
</dbReference>
<dbReference type="InterPro" id="IPR004089">
    <property type="entry name" value="MCPsignal_dom"/>
</dbReference>